<sequence length="186" mass="20704">MPQVSSADLAALAAEDQGTALWTIVTTFSVLAQVAVVGRLCARRLKGASLAADDYLICLALAQSWTLFGLFIGLRQYGLGKHRAAVVQDSLTTFYRFLYYYQIVYCITPPTIKLSLLFLYGRVFPSARFRTLLWITGAIMFGIGYSIVNIVTDFAVWLMPIPIMWRVQLPLAQKIALSIIFLLGLL</sequence>
<evidence type="ECO:0000313" key="2">
    <source>
        <dbReference type="Proteomes" id="UP001638806"/>
    </source>
</evidence>
<comment type="caution">
    <text evidence="1">The sequence shown here is derived from an EMBL/GenBank/DDBJ whole genome shotgun (WGS) entry which is preliminary data.</text>
</comment>
<reference evidence="1" key="1">
    <citation type="submission" date="2024-12" db="EMBL/GenBank/DDBJ databases">
        <title>Comparative genomics and development of molecular markers within Purpureocillium lilacinum and among Purpureocillium species.</title>
        <authorList>
            <person name="Yeh Z.-Y."/>
            <person name="Ni N.-T."/>
            <person name="Lo P.-H."/>
            <person name="Mushyakhwo K."/>
            <person name="Lin C.-F."/>
            <person name="Nai Y.-S."/>
        </authorList>
    </citation>
    <scope>NUCLEOTIDE SEQUENCE</scope>
    <source>
        <strain evidence="1">NCHU-NPUST-175</strain>
    </source>
</reference>
<keyword evidence="2" id="KW-1185">Reference proteome</keyword>
<gene>
    <name evidence="1" type="ORF">ACCO45_012434</name>
</gene>
<proteinExistence type="predicted"/>
<dbReference type="Proteomes" id="UP001638806">
    <property type="component" value="Unassembled WGS sequence"/>
</dbReference>
<dbReference type="EMBL" id="JBGNUJ010000012">
    <property type="protein sequence ID" value="KAL3952491.1"/>
    <property type="molecule type" value="Genomic_DNA"/>
</dbReference>
<evidence type="ECO:0000313" key="1">
    <source>
        <dbReference type="EMBL" id="KAL3952491.1"/>
    </source>
</evidence>
<accession>A0ACC4D8C2</accession>
<protein>
    <submittedName>
        <fullName evidence="1">Uncharacterized protein</fullName>
    </submittedName>
</protein>
<organism evidence="1 2">
    <name type="scientific">Purpureocillium lilacinum</name>
    <name type="common">Paecilomyces lilacinus</name>
    <dbReference type="NCBI Taxonomy" id="33203"/>
    <lineage>
        <taxon>Eukaryota</taxon>
        <taxon>Fungi</taxon>
        <taxon>Dikarya</taxon>
        <taxon>Ascomycota</taxon>
        <taxon>Pezizomycotina</taxon>
        <taxon>Sordariomycetes</taxon>
        <taxon>Hypocreomycetidae</taxon>
        <taxon>Hypocreales</taxon>
        <taxon>Ophiocordycipitaceae</taxon>
        <taxon>Purpureocillium</taxon>
    </lineage>
</organism>
<name>A0ACC4D8C2_PURLI</name>